<evidence type="ECO:0000256" key="2">
    <source>
        <dbReference type="SAM" id="Phobius"/>
    </source>
</evidence>
<evidence type="ECO:0000256" key="1">
    <source>
        <dbReference type="SAM" id="MobiDB-lite"/>
    </source>
</evidence>
<accession>A0A6J4RJF7</accession>
<dbReference type="EMBL" id="CADCVR010000007">
    <property type="protein sequence ID" value="CAA9474190.1"/>
    <property type="molecule type" value="Genomic_DNA"/>
</dbReference>
<reference evidence="3" key="1">
    <citation type="submission" date="2020-02" db="EMBL/GenBank/DDBJ databases">
        <authorList>
            <person name="Meier V. D."/>
        </authorList>
    </citation>
    <scope>NUCLEOTIDE SEQUENCE</scope>
    <source>
        <strain evidence="3">AVDCRST_MAG53</strain>
    </source>
</reference>
<gene>
    <name evidence="3" type="ORF">AVDCRST_MAG53-131</name>
</gene>
<keyword evidence="2" id="KW-0812">Transmembrane</keyword>
<feature type="region of interest" description="Disordered" evidence="1">
    <location>
        <begin position="1"/>
        <end position="48"/>
    </location>
</feature>
<evidence type="ECO:0008006" key="4">
    <source>
        <dbReference type="Google" id="ProtNLM"/>
    </source>
</evidence>
<feature type="region of interest" description="Disordered" evidence="1">
    <location>
        <begin position="211"/>
        <end position="244"/>
    </location>
</feature>
<dbReference type="AlphaFoldDB" id="A0A6J4RJF7"/>
<feature type="transmembrane region" description="Helical" evidence="2">
    <location>
        <begin position="81"/>
        <end position="101"/>
    </location>
</feature>
<protein>
    <recommendedName>
        <fullName evidence="4">Cell division protein FtsL</fullName>
    </recommendedName>
</protein>
<organism evidence="3">
    <name type="scientific">uncultured Solirubrobacteraceae bacterium</name>
    <dbReference type="NCBI Taxonomy" id="1162706"/>
    <lineage>
        <taxon>Bacteria</taxon>
        <taxon>Bacillati</taxon>
        <taxon>Actinomycetota</taxon>
        <taxon>Thermoleophilia</taxon>
        <taxon>Solirubrobacterales</taxon>
        <taxon>Solirubrobacteraceae</taxon>
        <taxon>environmental samples</taxon>
    </lineage>
</organism>
<evidence type="ECO:0000313" key="3">
    <source>
        <dbReference type="EMBL" id="CAA9474190.1"/>
    </source>
</evidence>
<keyword evidence="2" id="KW-1133">Transmembrane helix</keyword>
<name>A0A6J4RJF7_9ACTN</name>
<proteinExistence type="predicted"/>
<keyword evidence="2" id="KW-0472">Membrane</keyword>
<sequence>MTPPAATPAARSHVRPSRTVAPRTARRPSGPGRTPARAPRGAGEKASAHPVLAPPLGLQLVRRVVALPDARLLDRLVRGRLWIGLLAAGLVGVVFLQISLLELNTGISRAVQTEQTLERQNTALKLDLSRLTGGERVLKSAAAMGFVAPAAGQPRFLDAGKSSALRAAANITAPAPIQQLPLGMIPPAEGGTAGVTVAPAEAAPGAAVAASTAPRAAAEPPATAPTQPAAPPAATGGLVAAGQG</sequence>